<dbReference type="InterPro" id="IPR012677">
    <property type="entry name" value="Nucleotide-bd_a/b_plait_sf"/>
</dbReference>
<name>A0A067TT41_GALM3</name>
<organism evidence="3 4">
    <name type="scientific">Galerina marginata (strain CBS 339.88)</name>
    <dbReference type="NCBI Taxonomy" id="685588"/>
    <lineage>
        <taxon>Eukaryota</taxon>
        <taxon>Fungi</taxon>
        <taxon>Dikarya</taxon>
        <taxon>Basidiomycota</taxon>
        <taxon>Agaricomycotina</taxon>
        <taxon>Agaricomycetes</taxon>
        <taxon>Agaricomycetidae</taxon>
        <taxon>Agaricales</taxon>
        <taxon>Agaricineae</taxon>
        <taxon>Strophariaceae</taxon>
        <taxon>Galerina</taxon>
    </lineage>
</organism>
<dbReference type="SUPFAM" id="SSF54928">
    <property type="entry name" value="RNA-binding domain, RBD"/>
    <property type="match status" value="1"/>
</dbReference>
<dbReference type="STRING" id="685588.A0A067TT41"/>
<dbReference type="InterPro" id="IPR057720">
    <property type="entry name" value="RRM_YTH1"/>
</dbReference>
<evidence type="ECO:0000313" key="3">
    <source>
        <dbReference type="EMBL" id="KDR83074.1"/>
    </source>
</evidence>
<feature type="compositionally biased region" description="Low complexity" evidence="1">
    <location>
        <begin position="161"/>
        <end position="193"/>
    </location>
</feature>
<evidence type="ECO:0000256" key="1">
    <source>
        <dbReference type="SAM" id="MobiDB-lite"/>
    </source>
</evidence>
<feature type="compositionally biased region" description="Polar residues" evidence="1">
    <location>
        <begin position="147"/>
        <end position="160"/>
    </location>
</feature>
<reference evidence="4" key="1">
    <citation type="journal article" date="2014" name="Proc. Natl. Acad. Sci. U.S.A.">
        <title>Extensive sampling of basidiomycete genomes demonstrates inadequacy of the white-rot/brown-rot paradigm for wood decay fungi.</title>
        <authorList>
            <person name="Riley R."/>
            <person name="Salamov A.A."/>
            <person name="Brown D.W."/>
            <person name="Nagy L.G."/>
            <person name="Floudas D."/>
            <person name="Held B.W."/>
            <person name="Levasseur A."/>
            <person name="Lombard V."/>
            <person name="Morin E."/>
            <person name="Otillar R."/>
            <person name="Lindquist E.A."/>
            <person name="Sun H."/>
            <person name="LaButti K.M."/>
            <person name="Schmutz J."/>
            <person name="Jabbour D."/>
            <person name="Luo H."/>
            <person name="Baker S.E."/>
            <person name="Pisabarro A.G."/>
            <person name="Walton J.D."/>
            <person name="Blanchette R.A."/>
            <person name="Henrissat B."/>
            <person name="Martin F."/>
            <person name="Cullen D."/>
            <person name="Hibbett D.S."/>
            <person name="Grigoriev I.V."/>
        </authorList>
    </citation>
    <scope>NUCLEOTIDE SEQUENCE [LARGE SCALE GENOMIC DNA]</scope>
    <source>
        <strain evidence="4">CBS 339.88</strain>
    </source>
</reference>
<dbReference type="CDD" id="cd21134">
    <property type="entry name" value="YTH"/>
    <property type="match status" value="1"/>
</dbReference>
<dbReference type="EMBL" id="KL142369">
    <property type="protein sequence ID" value="KDR83074.1"/>
    <property type="molecule type" value="Genomic_DNA"/>
</dbReference>
<dbReference type="GO" id="GO:0000381">
    <property type="term" value="P:regulation of alternative mRNA splicing, via spliceosome"/>
    <property type="evidence" value="ECO:0007669"/>
    <property type="project" value="TreeGrafter"/>
</dbReference>
<dbReference type="GO" id="GO:0005654">
    <property type="term" value="C:nucleoplasm"/>
    <property type="evidence" value="ECO:0007669"/>
    <property type="project" value="TreeGrafter"/>
</dbReference>
<feature type="compositionally biased region" description="Basic and acidic residues" evidence="1">
    <location>
        <begin position="488"/>
        <end position="499"/>
    </location>
</feature>
<dbReference type="CDD" id="cd00590">
    <property type="entry name" value="RRM_SF"/>
    <property type="match status" value="1"/>
</dbReference>
<feature type="domain" description="YTH" evidence="2">
    <location>
        <begin position="738"/>
        <end position="874"/>
    </location>
</feature>
<feature type="compositionally biased region" description="Low complexity" evidence="1">
    <location>
        <begin position="501"/>
        <end position="518"/>
    </location>
</feature>
<feature type="compositionally biased region" description="Low complexity" evidence="1">
    <location>
        <begin position="545"/>
        <end position="555"/>
    </location>
</feature>
<dbReference type="Proteomes" id="UP000027222">
    <property type="component" value="Unassembled WGS sequence"/>
</dbReference>
<dbReference type="Gene3D" id="3.10.590.10">
    <property type="entry name" value="ph1033 like domains"/>
    <property type="match status" value="2"/>
</dbReference>
<dbReference type="InterPro" id="IPR007275">
    <property type="entry name" value="YTH_domain"/>
</dbReference>
<evidence type="ECO:0000259" key="2">
    <source>
        <dbReference type="PROSITE" id="PS50882"/>
    </source>
</evidence>
<keyword evidence="4" id="KW-1185">Reference proteome</keyword>
<sequence>MSESSKPEHAKAGSSSHRRRSRAQPGSSQRPSGQPPPQPPGYSISSSSSAENIHNHPPTAFQGSSIHYPPATVPYNQRGGYVGQYTMSAQPSPMSMAHSPPSYAFTQYHHPVVPDNNNMISQNIHASYQSMLQPQAPVFPYQRHSPEGSSTAHGSFTGTRHSPMYSPHQHSSSSPTSPHLPSSSGQSSSLSPSYVAPNPFHSLQYPSPMSTPQYPYPTQTYPQSPMYQAQFAPSPFGQHYTSTGETEPQGTWYYLPHPPHGQQYDAGPSYQGHYTVGYPQSGQSGVDANYGRGGQSSSANPVRSSPHPVPTAQLYSSRYSDNRTPSDSPHASGGGPPSQAPGIGVPTAPSASSGSGRQAQSDRPVIRRSYHPNPPAHRSEWVMWAGNVPSDASHDELWRFFNQSPEELGDSDATSGVLSIFLISRSSCAFVNYESELFLQQAIARFNGVPLRPGDSRCPRLVCRVRRKDDDLKAGVGGQRGMGMHTKWIREKGKAREVATSDPSDLSSDPSISPTSVSERLANAVSNMSMSSDEDGKKGLDVKHSSSTASYASTNSSFLTRHFPKRYFILKSLTQEDLDTSVGRGVWATQKHNEEILDQAYRTSQEVHLIFSVNKSGEFYGYARMAGPVRRGEQRVPWASRPPQTSPPSRLSQNLTASPIRTVFPPGDHRFVETSPLPLDGIATVSKGTPGLSNLRHSAPALLGEGYHLPTLKTPTAKHSLDQGKRFQVDLRGVSGQEGFELDVSAPARAMRANQGLGSGSNSSSGSSEGQDKPSTRASGHPLLHVVEEEEERVEEEHEGEHVVEEPGVQAPEKTKGEEAWGDSFAVEWICTDRLPFHRTKHLRNPWNHDREIKISRDGTELEPTVGQRLLEEWGRLSEPQPLPTTPPERPASGKRAMGAKSLPLRLLDGHHEESKEGPSHSR</sequence>
<protein>
    <recommendedName>
        <fullName evidence="2">YTH domain-containing protein</fullName>
    </recommendedName>
</protein>
<dbReference type="GO" id="GO:0003729">
    <property type="term" value="F:mRNA binding"/>
    <property type="evidence" value="ECO:0007669"/>
    <property type="project" value="TreeGrafter"/>
</dbReference>
<proteinExistence type="predicted"/>
<dbReference type="HOGENOM" id="CLU_011694_1_0_1"/>
<dbReference type="PROSITE" id="PS50882">
    <property type="entry name" value="YTH"/>
    <property type="match status" value="2"/>
</dbReference>
<feature type="region of interest" description="Disordered" evidence="1">
    <location>
        <begin position="753"/>
        <end position="819"/>
    </location>
</feature>
<dbReference type="Gene3D" id="3.30.70.330">
    <property type="match status" value="1"/>
</dbReference>
<dbReference type="Pfam" id="PF04146">
    <property type="entry name" value="YTH"/>
    <property type="match status" value="1"/>
</dbReference>
<feature type="compositionally biased region" description="Polar residues" evidence="1">
    <location>
        <begin position="647"/>
        <end position="657"/>
    </location>
</feature>
<dbReference type="AlphaFoldDB" id="A0A067TT41"/>
<dbReference type="PANTHER" id="PTHR12357">
    <property type="entry name" value="YTH YT521-B HOMOLOGY DOMAIN-CONTAINING"/>
    <property type="match status" value="1"/>
</dbReference>
<feature type="region of interest" description="Disordered" evidence="1">
    <location>
        <begin position="139"/>
        <end position="378"/>
    </location>
</feature>
<dbReference type="OrthoDB" id="6103986at2759"/>
<feature type="region of interest" description="Disordered" evidence="1">
    <location>
        <begin position="1"/>
        <end position="65"/>
    </location>
</feature>
<dbReference type="GO" id="GO:0000398">
    <property type="term" value="P:mRNA splicing, via spliceosome"/>
    <property type="evidence" value="ECO:0007669"/>
    <property type="project" value="TreeGrafter"/>
</dbReference>
<feature type="compositionally biased region" description="Low complexity" evidence="1">
    <location>
        <begin position="340"/>
        <end position="363"/>
    </location>
</feature>
<feature type="compositionally biased region" description="Polar residues" evidence="1">
    <location>
        <begin position="239"/>
        <end position="249"/>
    </location>
</feature>
<feature type="compositionally biased region" description="Low complexity" evidence="1">
    <location>
        <begin position="204"/>
        <end position="228"/>
    </location>
</feature>
<feature type="region of interest" description="Disordered" evidence="1">
    <location>
        <begin position="871"/>
        <end position="923"/>
    </location>
</feature>
<feature type="compositionally biased region" description="Basic and acidic residues" evidence="1">
    <location>
        <begin position="1"/>
        <end position="11"/>
    </location>
</feature>
<feature type="compositionally biased region" description="Basic and acidic residues" evidence="1">
    <location>
        <begin position="908"/>
        <end position="923"/>
    </location>
</feature>
<feature type="compositionally biased region" description="Polar residues" evidence="1">
    <location>
        <begin position="313"/>
        <end position="323"/>
    </location>
</feature>
<gene>
    <name evidence="3" type="ORF">GALMADRAFT_221070</name>
</gene>
<dbReference type="PANTHER" id="PTHR12357:SF3">
    <property type="entry name" value="YTH DOMAIN-CONTAINING PROTEIN 1"/>
    <property type="match status" value="1"/>
</dbReference>
<dbReference type="InterPro" id="IPR035979">
    <property type="entry name" value="RBD_domain_sf"/>
</dbReference>
<dbReference type="GO" id="GO:1990247">
    <property type="term" value="F:N6-methyladenosine-containing RNA reader activity"/>
    <property type="evidence" value="ECO:0007669"/>
    <property type="project" value="TreeGrafter"/>
</dbReference>
<dbReference type="Pfam" id="PF25701">
    <property type="entry name" value="RRM_YTH1"/>
    <property type="match status" value="1"/>
</dbReference>
<evidence type="ECO:0000313" key="4">
    <source>
        <dbReference type="Proteomes" id="UP000027222"/>
    </source>
</evidence>
<feature type="domain" description="YTH" evidence="2">
    <location>
        <begin position="565"/>
        <end position="713"/>
    </location>
</feature>
<dbReference type="InterPro" id="IPR045168">
    <property type="entry name" value="YTH_prot"/>
</dbReference>
<feature type="compositionally biased region" description="Basic and acidic residues" evidence="1">
    <location>
        <begin position="795"/>
        <end position="805"/>
    </location>
</feature>
<feature type="compositionally biased region" description="Basic and acidic residues" evidence="1">
    <location>
        <begin position="534"/>
        <end position="544"/>
    </location>
</feature>
<feature type="compositionally biased region" description="Low complexity" evidence="1">
    <location>
        <begin position="760"/>
        <end position="769"/>
    </location>
</feature>
<feature type="region of interest" description="Disordered" evidence="1">
    <location>
        <begin position="488"/>
        <end position="555"/>
    </location>
</feature>
<feature type="compositionally biased region" description="Pro residues" evidence="1">
    <location>
        <begin position="881"/>
        <end position="890"/>
    </location>
</feature>
<feature type="region of interest" description="Disordered" evidence="1">
    <location>
        <begin position="633"/>
        <end position="657"/>
    </location>
</feature>
<accession>A0A067TT41</accession>